<dbReference type="CDD" id="cd03801">
    <property type="entry name" value="GT4_PimA-like"/>
    <property type="match status" value="1"/>
</dbReference>
<dbReference type="PANTHER" id="PTHR46656">
    <property type="entry name" value="PUTATIVE-RELATED"/>
    <property type="match status" value="1"/>
</dbReference>
<accession>A0A6V8NE13</accession>
<dbReference type="SUPFAM" id="SSF53756">
    <property type="entry name" value="UDP-Glycosyltransferase/glycogen phosphorylase"/>
    <property type="match status" value="1"/>
</dbReference>
<dbReference type="Pfam" id="PF13692">
    <property type="entry name" value="Glyco_trans_1_4"/>
    <property type="match status" value="1"/>
</dbReference>
<evidence type="ECO:0000313" key="1">
    <source>
        <dbReference type="EMBL" id="GFO70872.1"/>
    </source>
</evidence>
<dbReference type="PANTHER" id="PTHR46656:SF3">
    <property type="entry name" value="PUTATIVE-RELATED"/>
    <property type="match status" value="1"/>
</dbReference>
<reference evidence="2" key="1">
    <citation type="submission" date="2020-06" db="EMBL/GenBank/DDBJ databases">
        <title>Draft genomic sequecing of Geomonas sp. Red745.</title>
        <authorList>
            <person name="Itoh H."/>
            <person name="Xu Z.X."/>
            <person name="Ushijima N."/>
            <person name="Masuda Y."/>
            <person name="Shiratori Y."/>
            <person name="Senoo K."/>
        </authorList>
    </citation>
    <scope>NUCLEOTIDE SEQUENCE [LARGE SCALE GENOMIC DNA]</scope>
    <source>
        <strain evidence="2">Red745</strain>
    </source>
</reference>
<evidence type="ECO:0000313" key="2">
    <source>
        <dbReference type="Proteomes" id="UP000587586"/>
    </source>
</evidence>
<comment type="caution">
    <text evidence="1">The sequence shown here is derived from an EMBL/GenBank/DDBJ whole genome shotgun (WGS) entry which is preliminary data.</text>
</comment>
<dbReference type="AlphaFoldDB" id="A0A6V8NE13"/>
<sequence length="347" mass="38726">MPSGSTHGWGVAGEYLEREIAKLPPIEGVTLHCMTSTLAPRNREAWNRINIGYCFFENSVEILNYTRQAARTWDFIVAGSKWCEYQLRIGGVQNTCTILQGIDPENFYPAPLPPDDRFVVFSGGKFEFRKSQDIVIAAMKVFMERHRDAWLSCSWGNQWPFSVATMASSPFISYRDDPENFLNTPERTIIENGMDRSRVMVNPLIPNPEMRRIFAGTHLGLFPNRCEGGNNMVMCEYMACGRAVIASNTSGHADVIDDQGAYPLFSYRPMVVGGGGAPVTSVWEEPSLEEVLVGLEWAYAHRDELPVKGAAAAQAMQKLSWSSAARQFHYLAAKLANQAEIARLRGA</sequence>
<evidence type="ECO:0008006" key="3">
    <source>
        <dbReference type="Google" id="ProtNLM"/>
    </source>
</evidence>
<organism evidence="1 2">
    <name type="scientific">Geomonas limicola</name>
    <dbReference type="NCBI Taxonomy" id="2740186"/>
    <lineage>
        <taxon>Bacteria</taxon>
        <taxon>Pseudomonadati</taxon>
        <taxon>Thermodesulfobacteriota</taxon>
        <taxon>Desulfuromonadia</taxon>
        <taxon>Geobacterales</taxon>
        <taxon>Geobacteraceae</taxon>
        <taxon>Geomonas</taxon>
    </lineage>
</organism>
<protein>
    <recommendedName>
        <fullName evidence="3">Glycosyl transferase family 1 domain-containing protein</fullName>
    </recommendedName>
</protein>
<proteinExistence type="predicted"/>
<name>A0A6V8NE13_9BACT</name>
<gene>
    <name evidence="1" type="ORF">GMLC_44510</name>
</gene>
<dbReference type="Proteomes" id="UP000587586">
    <property type="component" value="Unassembled WGS sequence"/>
</dbReference>
<dbReference type="Gene3D" id="3.40.50.2000">
    <property type="entry name" value="Glycogen Phosphorylase B"/>
    <property type="match status" value="1"/>
</dbReference>
<keyword evidence="2" id="KW-1185">Reference proteome</keyword>
<dbReference type="EMBL" id="BLXZ01000014">
    <property type="protein sequence ID" value="GFO70872.1"/>
    <property type="molecule type" value="Genomic_DNA"/>
</dbReference>